<sequence length="109" mass="12656">MVNMKTIWKHFSLFNTFFEGLFLTTIGSVKRLVLFLSHFMSRMSNLYESAGSFDIARDNNNDDDDGRLLKEASQSFEYEVINSDPLCPVKMSLMILIDKHFDSYPEPFV</sequence>
<proteinExistence type="predicted"/>
<name>A0A1A9X5N4_9MUSC</name>
<keyword evidence="1" id="KW-0812">Transmembrane</keyword>
<dbReference type="VEuPathDB" id="VectorBase:GBRI045097"/>
<dbReference type="EnsemblMetazoa" id="GBRI045097-RA">
    <property type="protein sequence ID" value="GBRI045097-PA"/>
    <property type="gene ID" value="GBRI045097"/>
</dbReference>
<dbReference type="Proteomes" id="UP000091820">
    <property type="component" value="Unassembled WGS sequence"/>
</dbReference>
<evidence type="ECO:0000313" key="3">
    <source>
        <dbReference type="Proteomes" id="UP000091820"/>
    </source>
</evidence>
<protein>
    <submittedName>
        <fullName evidence="2">Uncharacterized protein</fullName>
    </submittedName>
</protein>
<keyword evidence="1" id="KW-0472">Membrane</keyword>
<feature type="transmembrane region" description="Helical" evidence="1">
    <location>
        <begin position="20"/>
        <end position="39"/>
    </location>
</feature>
<dbReference type="AlphaFoldDB" id="A0A1A9X5N4"/>
<evidence type="ECO:0000256" key="1">
    <source>
        <dbReference type="SAM" id="Phobius"/>
    </source>
</evidence>
<reference evidence="2" key="2">
    <citation type="submission" date="2020-05" db="UniProtKB">
        <authorList>
            <consortium name="EnsemblMetazoa"/>
        </authorList>
    </citation>
    <scope>IDENTIFICATION</scope>
    <source>
        <strain evidence="2">IAEA</strain>
    </source>
</reference>
<reference evidence="3" key="1">
    <citation type="submission" date="2014-03" db="EMBL/GenBank/DDBJ databases">
        <authorList>
            <person name="Aksoy S."/>
            <person name="Warren W."/>
            <person name="Wilson R.K."/>
        </authorList>
    </citation>
    <scope>NUCLEOTIDE SEQUENCE [LARGE SCALE GENOMIC DNA]</scope>
    <source>
        <strain evidence="3">IAEA</strain>
    </source>
</reference>
<organism evidence="2 3">
    <name type="scientific">Glossina brevipalpis</name>
    <dbReference type="NCBI Taxonomy" id="37001"/>
    <lineage>
        <taxon>Eukaryota</taxon>
        <taxon>Metazoa</taxon>
        <taxon>Ecdysozoa</taxon>
        <taxon>Arthropoda</taxon>
        <taxon>Hexapoda</taxon>
        <taxon>Insecta</taxon>
        <taxon>Pterygota</taxon>
        <taxon>Neoptera</taxon>
        <taxon>Endopterygota</taxon>
        <taxon>Diptera</taxon>
        <taxon>Brachycera</taxon>
        <taxon>Muscomorpha</taxon>
        <taxon>Hippoboscoidea</taxon>
        <taxon>Glossinidae</taxon>
        <taxon>Glossina</taxon>
    </lineage>
</organism>
<keyword evidence="1" id="KW-1133">Transmembrane helix</keyword>
<evidence type="ECO:0000313" key="2">
    <source>
        <dbReference type="EnsemblMetazoa" id="GBRI045097-PA"/>
    </source>
</evidence>
<accession>A0A1A9X5N4</accession>
<keyword evidence="3" id="KW-1185">Reference proteome</keyword>